<dbReference type="PANTHER" id="PTHR43481">
    <property type="entry name" value="FRUCTOSE-1-PHOSPHATE PHOSPHATASE"/>
    <property type="match status" value="1"/>
</dbReference>
<name>A0AAE4EWB8_9EURY</name>
<dbReference type="InterPro" id="IPR051806">
    <property type="entry name" value="HAD-like_SPP"/>
</dbReference>
<gene>
    <name evidence="2" type="ORF">NDI54_03720</name>
</gene>
<proteinExistence type="inferred from homology"/>
<dbReference type="SUPFAM" id="SSF56784">
    <property type="entry name" value="HAD-like"/>
    <property type="match status" value="1"/>
</dbReference>
<comment type="similarity">
    <text evidence="1">Belongs to the HAD-like hydrolase superfamily.</text>
</comment>
<dbReference type="NCBIfam" id="TIGR01509">
    <property type="entry name" value="HAD-SF-IA-v3"/>
    <property type="match status" value="1"/>
</dbReference>
<dbReference type="Proteomes" id="UP001253439">
    <property type="component" value="Unassembled WGS sequence"/>
</dbReference>
<protein>
    <submittedName>
        <fullName evidence="2">HAD family phosphatase</fullName>
    </submittedName>
</protein>
<dbReference type="InterPro" id="IPR023198">
    <property type="entry name" value="PGP-like_dom2"/>
</dbReference>
<evidence type="ECO:0000313" key="3">
    <source>
        <dbReference type="Proteomes" id="UP001253439"/>
    </source>
</evidence>
<comment type="caution">
    <text evidence="2">The sequence shown here is derived from an EMBL/GenBank/DDBJ whole genome shotgun (WGS) entry which is preliminary data.</text>
</comment>
<dbReference type="PANTHER" id="PTHR43481:SF4">
    <property type="entry name" value="GLYCEROL-1-PHOSPHATE PHOSPHOHYDROLASE 1-RELATED"/>
    <property type="match status" value="1"/>
</dbReference>
<evidence type="ECO:0000313" key="2">
    <source>
        <dbReference type="EMBL" id="MDS0220457.1"/>
    </source>
</evidence>
<dbReference type="CDD" id="cd07505">
    <property type="entry name" value="HAD_BPGM-like"/>
    <property type="match status" value="1"/>
</dbReference>
<dbReference type="InterPro" id="IPR036412">
    <property type="entry name" value="HAD-like_sf"/>
</dbReference>
<dbReference type="Gene3D" id="3.40.50.1000">
    <property type="entry name" value="HAD superfamily/HAD-like"/>
    <property type="match status" value="1"/>
</dbReference>
<dbReference type="Pfam" id="PF00702">
    <property type="entry name" value="Hydrolase"/>
    <property type="match status" value="1"/>
</dbReference>
<dbReference type="RefSeq" id="WP_310895127.1">
    <property type="nucleotide sequence ID" value="NZ_JAMQOM010000001.1"/>
</dbReference>
<dbReference type="AlphaFoldDB" id="A0AAE4EWB8"/>
<evidence type="ECO:0000256" key="1">
    <source>
        <dbReference type="ARBA" id="ARBA00007958"/>
    </source>
</evidence>
<accession>A0AAE4EWB8</accession>
<dbReference type="Gene3D" id="1.10.150.240">
    <property type="entry name" value="Putative phosphatase, domain 2"/>
    <property type="match status" value="1"/>
</dbReference>
<sequence length="218" mass="23548">MSESPVAICFDMDGVLIQSEDHWVRAQREEILPTAAPNDDIPVSAITGRNYRELYPELATEYDLEISREAFEGLFEEYGETIYGEQATLLDGAHELLDDLRDAGVALALTTSAPWAWIDVADERFDLLSKFDVAISANDIDGPGKPEPDIYEHGAAELGVAPEDCWAVEDSTAGARAAVTAGMTTVGFRGDGDETDLSMVHEIANDAASLRQVLLGGV</sequence>
<dbReference type="InterPro" id="IPR006439">
    <property type="entry name" value="HAD-SF_hydro_IA"/>
</dbReference>
<keyword evidence="3" id="KW-1185">Reference proteome</keyword>
<reference evidence="2 3" key="1">
    <citation type="submission" date="2022-06" db="EMBL/GenBank/DDBJ databases">
        <title>Haloarcula sp. a new haloarchaeum isolate from saline soil.</title>
        <authorList>
            <person name="Strakova D."/>
            <person name="Galisteo C."/>
            <person name="Sanchez-Porro C."/>
            <person name="Ventosa A."/>
        </authorList>
    </citation>
    <scope>NUCLEOTIDE SEQUENCE [LARGE SCALE GENOMIC DNA]</scope>
    <source>
        <strain evidence="2 3">S1AR25-5A</strain>
    </source>
</reference>
<organism evidence="2 3">
    <name type="scientific">Haloarcula terrestris</name>
    <dbReference type="NCBI Taxonomy" id="2950533"/>
    <lineage>
        <taxon>Archaea</taxon>
        <taxon>Methanobacteriati</taxon>
        <taxon>Methanobacteriota</taxon>
        <taxon>Stenosarchaea group</taxon>
        <taxon>Halobacteria</taxon>
        <taxon>Halobacteriales</taxon>
        <taxon>Haloarculaceae</taxon>
        <taxon>Haloarcula</taxon>
    </lineage>
</organism>
<dbReference type="GO" id="GO:0050308">
    <property type="term" value="F:sugar-phosphatase activity"/>
    <property type="evidence" value="ECO:0007669"/>
    <property type="project" value="TreeGrafter"/>
</dbReference>
<dbReference type="SFLD" id="SFLDS00003">
    <property type="entry name" value="Haloacid_Dehalogenase"/>
    <property type="match status" value="1"/>
</dbReference>
<dbReference type="EMBL" id="JAMQOM010000001">
    <property type="protein sequence ID" value="MDS0220457.1"/>
    <property type="molecule type" value="Genomic_DNA"/>
</dbReference>
<dbReference type="SFLD" id="SFLDG01129">
    <property type="entry name" value="C1.5:_HAD__Beta-PGM__Phosphata"/>
    <property type="match status" value="1"/>
</dbReference>
<dbReference type="InterPro" id="IPR023214">
    <property type="entry name" value="HAD_sf"/>
</dbReference>